<proteinExistence type="predicted"/>
<dbReference type="EMBL" id="MZ209654">
    <property type="protein sequence ID" value="UHK03316.1"/>
    <property type="molecule type" value="Viral_cRNA"/>
</dbReference>
<keyword evidence="2" id="KW-1185">Reference proteome</keyword>
<protein>
    <submittedName>
        <fullName evidence="1">Uncharacterized protein</fullName>
    </submittedName>
</protein>
<reference evidence="1" key="1">
    <citation type="submission" date="2021-05" db="EMBL/GenBank/DDBJ databases">
        <authorList>
            <person name="Feng G."/>
        </authorList>
    </citation>
    <scope>NUCLEOTIDE SEQUENCE</scope>
    <source>
        <strain evidence="1">JJHFY165488</strain>
    </source>
</reference>
<accession>A0A8K1XW24</accession>
<gene>
    <name evidence="1" type="ORF">FuLiV1_gp3</name>
</gene>
<name>A0A8K1XW24_9MONO</name>
<evidence type="ECO:0000313" key="1">
    <source>
        <dbReference type="EMBL" id="UHK03316.1"/>
    </source>
</evidence>
<sequence>MAFSNKVVDFPNTWGMEARGSLSGILHEEHAVTLEVTLYGEITGNLYVVGILIGRAHPLILKSKDEIKKPHWLTYCQLQYRGSVQLVFQLNRDLKIEWFHPFLVPGEMYILDVSENTGIQKSDFRRDVLRIQQVHAHVGKSILGAMPYPVLPGPLND</sequence>
<evidence type="ECO:0000313" key="2">
    <source>
        <dbReference type="Proteomes" id="UP001157407"/>
    </source>
</evidence>
<organism evidence="1 2">
    <name type="scientific">Hangzhou acrida cinerea lispivirus 1</name>
    <dbReference type="NCBI Taxonomy" id="2905565"/>
    <lineage>
        <taxon>Viruses</taxon>
        <taxon>Riboviria</taxon>
        <taxon>Orthornavirae</taxon>
        <taxon>Negarnaviricota</taxon>
        <taxon>Haploviricotina</taxon>
        <taxon>Monjiviricetes</taxon>
        <taxon>Mononegavirales</taxon>
        <taxon>Lispiviridae</taxon>
        <taxon>Acridvirus</taxon>
        <taxon>Acridvirus hangzhouense</taxon>
    </lineage>
</organism>
<dbReference type="Proteomes" id="UP001157407">
    <property type="component" value="Segment"/>
</dbReference>